<reference evidence="2 3" key="1">
    <citation type="submission" date="2014-04" db="EMBL/GenBank/DDBJ databases">
        <authorList>
            <consortium name="DOE Joint Genome Institute"/>
            <person name="Kuo A."/>
            <person name="Gay G."/>
            <person name="Dore J."/>
            <person name="Kohler A."/>
            <person name="Nagy L.G."/>
            <person name="Floudas D."/>
            <person name="Copeland A."/>
            <person name="Barry K.W."/>
            <person name="Cichocki N."/>
            <person name="Veneault-Fourrey C."/>
            <person name="LaButti K."/>
            <person name="Lindquist E.A."/>
            <person name="Lipzen A."/>
            <person name="Lundell T."/>
            <person name="Morin E."/>
            <person name="Murat C."/>
            <person name="Sun H."/>
            <person name="Tunlid A."/>
            <person name="Henrissat B."/>
            <person name="Grigoriev I.V."/>
            <person name="Hibbett D.S."/>
            <person name="Martin F."/>
            <person name="Nordberg H.P."/>
            <person name="Cantor M.N."/>
            <person name="Hua S.X."/>
        </authorList>
    </citation>
    <scope>NUCLEOTIDE SEQUENCE [LARGE SCALE GENOMIC DNA]</scope>
    <source>
        <strain evidence="3">h7</strain>
    </source>
</reference>
<keyword evidence="1" id="KW-0175">Coiled coil</keyword>
<proteinExistence type="predicted"/>
<reference evidence="3" key="2">
    <citation type="submission" date="2015-01" db="EMBL/GenBank/DDBJ databases">
        <title>Evolutionary Origins and Diversification of the Mycorrhizal Mutualists.</title>
        <authorList>
            <consortium name="DOE Joint Genome Institute"/>
            <consortium name="Mycorrhizal Genomics Consortium"/>
            <person name="Kohler A."/>
            <person name="Kuo A."/>
            <person name="Nagy L.G."/>
            <person name="Floudas D."/>
            <person name="Copeland A."/>
            <person name="Barry K.W."/>
            <person name="Cichocki N."/>
            <person name="Veneault-Fourrey C."/>
            <person name="LaButti K."/>
            <person name="Lindquist E.A."/>
            <person name="Lipzen A."/>
            <person name="Lundell T."/>
            <person name="Morin E."/>
            <person name="Murat C."/>
            <person name="Riley R."/>
            <person name="Ohm R."/>
            <person name="Sun H."/>
            <person name="Tunlid A."/>
            <person name="Henrissat B."/>
            <person name="Grigoriev I.V."/>
            <person name="Hibbett D.S."/>
            <person name="Martin F."/>
        </authorList>
    </citation>
    <scope>NUCLEOTIDE SEQUENCE [LARGE SCALE GENOMIC DNA]</scope>
    <source>
        <strain evidence="3">h7</strain>
    </source>
</reference>
<evidence type="ECO:0000313" key="3">
    <source>
        <dbReference type="Proteomes" id="UP000053424"/>
    </source>
</evidence>
<dbReference type="Proteomes" id="UP000053424">
    <property type="component" value="Unassembled WGS sequence"/>
</dbReference>
<feature type="coiled-coil region" evidence="1">
    <location>
        <begin position="298"/>
        <end position="332"/>
    </location>
</feature>
<organism evidence="2 3">
    <name type="scientific">Hebeloma cylindrosporum</name>
    <dbReference type="NCBI Taxonomy" id="76867"/>
    <lineage>
        <taxon>Eukaryota</taxon>
        <taxon>Fungi</taxon>
        <taxon>Dikarya</taxon>
        <taxon>Basidiomycota</taxon>
        <taxon>Agaricomycotina</taxon>
        <taxon>Agaricomycetes</taxon>
        <taxon>Agaricomycetidae</taxon>
        <taxon>Agaricales</taxon>
        <taxon>Agaricineae</taxon>
        <taxon>Hymenogastraceae</taxon>
        <taxon>Hebeloma</taxon>
    </lineage>
</organism>
<dbReference type="AlphaFoldDB" id="A0A0C2Y4B8"/>
<dbReference type="EMBL" id="KN831773">
    <property type="protein sequence ID" value="KIM44678.1"/>
    <property type="molecule type" value="Genomic_DNA"/>
</dbReference>
<evidence type="ECO:0000313" key="2">
    <source>
        <dbReference type="EMBL" id="KIM44678.1"/>
    </source>
</evidence>
<sequence length="374" mass="42445">MAPRHKKKPTRPLRPASKAARAAKNAQAEFSFLREVKSSRRLTYLDRVLVGLVNYIDEVSPPPSGEIFVDDLLEHIRTQAEGYGETLGKRATQYINTAISRLLESKYIIRHNDVVRFEISHQLKAIMSRLVIEASAAGFEDFANLSRCEHRILAEYFRLRTELELQNAALEYRLEQHKLICPLEQPQPQPADEEPVVRGLRLVQEEDRALDRAHFTDSMYMDDVPAAGPSNMAVMPGTLDEELGNDDDMDIDFPLRPSPVPTELISIAGDPDGHATLPNDFNSSYGDPSATMEVQQMLDASRIEVESLKCEIQKLNTEIENLKETLEAERKHGLLMKVANVFLRSADQRRLQEATREREEIFRKLRMICGIPAV</sequence>
<accession>A0A0C2Y4B8</accession>
<gene>
    <name evidence="2" type="ORF">M413DRAFT_431984</name>
</gene>
<name>A0A0C2Y4B8_HEBCY</name>
<dbReference type="HOGENOM" id="CLU_739790_0_0_1"/>
<keyword evidence="3" id="KW-1185">Reference proteome</keyword>
<evidence type="ECO:0000256" key="1">
    <source>
        <dbReference type="SAM" id="Coils"/>
    </source>
</evidence>
<protein>
    <submittedName>
        <fullName evidence="2">Uncharacterized protein</fullName>
    </submittedName>
</protein>